<sequence>MDAQNKTTTLSASRRRLLSASAGMAGAAAAFSALSASAATTSGGAHASHSAAGGRQEGSYVKAKDGTEIYFKDWGTGTPVVFSHGWPLSADAWDPQMLFLVNQGYRVIAHDRRGHGRSGQPSHGNDMDTYADDLAAVLDALDVRNAMLVGHSTGGGEVAHYIGRHGSKRVAKAVLIGAVPPQMVKSATNPGGLDMSVFDGIRAQVAANRSQFYLDLATPFYGFNRPNAKTSQGLIQDFWRQGMQGSIKGQYECIKQFSEVDYTEDLKKIDVPTLILHGDDDQIVPIDDSAKLSAKIVKNATLKIYAGAPHGMCSTHAEKVNEDLLAFLKQ</sequence>
<evidence type="ECO:0000313" key="4">
    <source>
        <dbReference type="EMBL" id="QCP53638.1"/>
    </source>
</evidence>
<feature type="signal peptide" evidence="2">
    <location>
        <begin position="1"/>
        <end position="38"/>
    </location>
</feature>
<dbReference type="PANTHER" id="PTHR43433:SF3">
    <property type="entry name" value="NON-HEME CHLOROPEROXIDASE"/>
    <property type="match status" value="1"/>
</dbReference>
<keyword evidence="4" id="KW-0378">Hydrolase</keyword>
<dbReference type="AlphaFoldDB" id="A0A4P8IWC6"/>
<gene>
    <name evidence="4" type="ORF">FAZ95_31930</name>
</gene>
<comment type="similarity">
    <text evidence="1">Belongs to the AB hydrolase superfamily. Bacterial non-heme haloperoxidase / perhydrolase family.</text>
</comment>
<evidence type="ECO:0000256" key="1">
    <source>
        <dbReference type="ARBA" id="ARBA00038128"/>
    </source>
</evidence>
<keyword evidence="5" id="KW-1185">Reference proteome</keyword>
<feature type="domain" description="AB hydrolase-1" evidence="3">
    <location>
        <begin position="79"/>
        <end position="315"/>
    </location>
</feature>
<dbReference type="RefSeq" id="WP_137336407.1">
    <property type="nucleotide sequence ID" value="NZ_CP040078.1"/>
</dbReference>
<dbReference type="PRINTS" id="PR00111">
    <property type="entry name" value="ABHYDROLASE"/>
</dbReference>
<dbReference type="PROSITE" id="PS51318">
    <property type="entry name" value="TAT"/>
    <property type="match status" value="1"/>
</dbReference>
<name>A0A4P8IWC6_9BURK</name>
<dbReference type="InterPro" id="IPR000639">
    <property type="entry name" value="Epox_hydrolase-like"/>
</dbReference>
<feature type="chain" id="PRO_5020331699" evidence="2">
    <location>
        <begin position="39"/>
        <end position="330"/>
    </location>
</feature>
<evidence type="ECO:0000256" key="2">
    <source>
        <dbReference type="SAM" id="SignalP"/>
    </source>
</evidence>
<dbReference type="InterPro" id="IPR006311">
    <property type="entry name" value="TAT_signal"/>
</dbReference>
<dbReference type="Pfam" id="PF00561">
    <property type="entry name" value="Abhydrolase_1"/>
    <property type="match status" value="1"/>
</dbReference>
<dbReference type="FunFam" id="3.40.50.1820:FF:000205">
    <property type="entry name" value="Non-haem bromoperoxidase BPO-A2"/>
    <property type="match status" value="1"/>
</dbReference>
<keyword evidence="2" id="KW-0732">Signal</keyword>
<dbReference type="PANTHER" id="PTHR43433">
    <property type="entry name" value="HYDROLASE, ALPHA/BETA FOLD FAMILY PROTEIN"/>
    <property type="match status" value="1"/>
</dbReference>
<dbReference type="SUPFAM" id="SSF53474">
    <property type="entry name" value="alpha/beta-Hydrolases"/>
    <property type="match status" value="1"/>
</dbReference>
<protein>
    <submittedName>
        <fullName evidence="4">Alpha/beta hydrolase</fullName>
    </submittedName>
</protein>
<dbReference type="Gene3D" id="3.40.50.1820">
    <property type="entry name" value="alpha/beta hydrolase"/>
    <property type="match status" value="1"/>
</dbReference>
<dbReference type="PRINTS" id="PR00412">
    <property type="entry name" value="EPOXHYDRLASE"/>
</dbReference>
<evidence type="ECO:0000259" key="3">
    <source>
        <dbReference type="Pfam" id="PF00561"/>
    </source>
</evidence>
<dbReference type="KEGG" id="tvl:FAZ95_31930"/>
<accession>A0A4P8IWC6</accession>
<dbReference type="GO" id="GO:0016787">
    <property type="term" value="F:hydrolase activity"/>
    <property type="evidence" value="ECO:0007669"/>
    <property type="project" value="UniProtKB-KW"/>
</dbReference>
<dbReference type="OrthoDB" id="9779853at2"/>
<evidence type="ECO:0000313" key="5">
    <source>
        <dbReference type="Proteomes" id="UP000298656"/>
    </source>
</evidence>
<dbReference type="Proteomes" id="UP000298656">
    <property type="component" value="Chromosome 2"/>
</dbReference>
<organism evidence="4 5">
    <name type="scientific">Trinickia violacea</name>
    <dbReference type="NCBI Taxonomy" id="2571746"/>
    <lineage>
        <taxon>Bacteria</taxon>
        <taxon>Pseudomonadati</taxon>
        <taxon>Pseudomonadota</taxon>
        <taxon>Betaproteobacteria</taxon>
        <taxon>Burkholderiales</taxon>
        <taxon>Burkholderiaceae</taxon>
        <taxon>Trinickia</taxon>
    </lineage>
</organism>
<proteinExistence type="inferred from homology"/>
<reference evidence="4 5" key="1">
    <citation type="submission" date="2019-05" db="EMBL/GenBank/DDBJ databases">
        <title>Burkholderia sp. DHOD12, isolated from subtropical forest soil.</title>
        <authorList>
            <person name="Gao Z.-H."/>
            <person name="Qiu L.-H."/>
        </authorList>
    </citation>
    <scope>NUCLEOTIDE SEQUENCE [LARGE SCALE GENOMIC DNA]</scope>
    <source>
        <strain evidence="4 5">DHOD12</strain>
    </source>
</reference>
<dbReference type="EMBL" id="CP040078">
    <property type="protein sequence ID" value="QCP53638.1"/>
    <property type="molecule type" value="Genomic_DNA"/>
</dbReference>
<dbReference type="InterPro" id="IPR029058">
    <property type="entry name" value="AB_hydrolase_fold"/>
</dbReference>
<dbReference type="InterPro" id="IPR050471">
    <property type="entry name" value="AB_hydrolase"/>
</dbReference>
<dbReference type="InterPro" id="IPR000073">
    <property type="entry name" value="AB_hydrolase_1"/>
</dbReference>